<accession>A0AAV4QPT7</accession>
<comment type="caution">
    <text evidence="1">The sequence shown here is derived from an EMBL/GenBank/DDBJ whole genome shotgun (WGS) entry which is preliminary data.</text>
</comment>
<organism evidence="1 2">
    <name type="scientific">Caerostris darwini</name>
    <dbReference type="NCBI Taxonomy" id="1538125"/>
    <lineage>
        <taxon>Eukaryota</taxon>
        <taxon>Metazoa</taxon>
        <taxon>Ecdysozoa</taxon>
        <taxon>Arthropoda</taxon>
        <taxon>Chelicerata</taxon>
        <taxon>Arachnida</taxon>
        <taxon>Araneae</taxon>
        <taxon>Araneomorphae</taxon>
        <taxon>Entelegynae</taxon>
        <taxon>Araneoidea</taxon>
        <taxon>Araneidae</taxon>
        <taxon>Caerostris</taxon>
    </lineage>
</organism>
<name>A0AAV4QPT7_9ARAC</name>
<evidence type="ECO:0000313" key="1">
    <source>
        <dbReference type="EMBL" id="GIY11430.1"/>
    </source>
</evidence>
<reference evidence="1 2" key="1">
    <citation type="submission" date="2021-06" db="EMBL/GenBank/DDBJ databases">
        <title>Caerostris darwini draft genome.</title>
        <authorList>
            <person name="Kono N."/>
            <person name="Arakawa K."/>
        </authorList>
    </citation>
    <scope>NUCLEOTIDE SEQUENCE [LARGE SCALE GENOMIC DNA]</scope>
</reference>
<dbReference type="AlphaFoldDB" id="A0AAV4QPT7"/>
<evidence type="ECO:0000313" key="2">
    <source>
        <dbReference type="Proteomes" id="UP001054837"/>
    </source>
</evidence>
<sequence length="126" mass="14250">MVFGWATFGKVPSLSTKADGYLWNSSCALEPIFTLYPHNKWLHIYTDGRISMHLEIAEPVARFRPTTGHYYLQVHIHRIDSSSDGFCPLCRITNMGGDHLRNCTEFIDVAGDITAGDQEARCRMAE</sequence>
<keyword evidence="2" id="KW-1185">Reference proteome</keyword>
<dbReference type="Proteomes" id="UP001054837">
    <property type="component" value="Unassembled WGS sequence"/>
</dbReference>
<dbReference type="EMBL" id="BPLQ01004902">
    <property type="protein sequence ID" value="GIY11430.1"/>
    <property type="molecule type" value="Genomic_DNA"/>
</dbReference>
<protein>
    <submittedName>
        <fullName evidence="1">Uncharacterized protein</fullName>
    </submittedName>
</protein>
<proteinExistence type="predicted"/>
<gene>
    <name evidence="1" type="ORF">CDAR_536061</name>
</gene>